<dbReference type="PROSITE" id="PS51354">
    <property type="entry name" value="GLUTAREDOXIN_2"/>
    <property type="match status" value="1"/>
</dbReference>
<evidence type="ECO:0000313" key="2">
    <source>
        <dbReference type="EMBL" id="CAK0850916.1"/>
    </source>
</evidence>
<keyword evidence="3" id="KW-1185">Reference proteome</keyword>
<dbReference type="Proteomes" id="UP001189429">
    <property type="component" value="Unassembled WGS sequence"/>
</dbReference>
<reference evidence="2" key="1">
    <citation type="submission" date="2023-10" db="EMBL/GenBank/DDBJ databases">
        <authorList>
            <person name="Chen Y."/>
            <person name="Shah S."/>
            <person name="Dougan E. K."/>
            <person name="Thang M."/>
            <person name="Chan C."/>
        </authorList>
    </citation>
    <scope>NUCLEOTIDE SEQUENCE [LARGE SCALE GENOMIC DNA]</scope>
</reference>
<evidence type="ECO:0000256" key="1">
    <source>
        <dbReference type="SAM" id="MobiDB-lite"/>
    </source>
</evidence>
<proteinExistence type="predicted"/>
<evidence type="ECO:0008006" key="4">
    <source>
        <dbReference type="Google" id="ProtNLM"/>
    </source>
</evidence>
<feature type="region of interest" description="Disordered" evidence="1">
    <location>
        <begin position="132"/>
        <end position="170"/>
    </location>
</feature>
<gene>
    <name evidence="2" type="ORF">PCOR1329_LOCUS43203</name>
</gene>
<evidence type="ECO:0000313" key="3">
    <source>
        <dbReference type="Proteomes" id="UP001189429"/>
    </source>
</evidence>
<name>A0ABN9TX72_9DINO</name>
<comment type="caution">
    <text evidence="2">The sequence shown here is derived from an EMBL/GenBank/DDBJ whole genome shotgun (WGS) entry which is preliminary data.</text>
</comment>
<organism evidence="2 3">
    <name type="scientific">Prorocentrum cordatum</name>
    <dbReference type="NCBI Taxonomy" id="2364126"/>
    <lineage>
        <taxon>Eukaryota</taxon>
        <taxon>Sar</taxon>
        <taxon>Alveolata</taxon>
        <taxon>Dinophyceae</taxon>
        <taxon>Prorocentrales</taxon>
        <taxon>Prorocentraceae</taxon>
        <taxon>Prorocentrum</taxon>
    </lineage>
</organism>
<protein>
    <recommendedName>
        <fullName evidence="4">Glutaredoxin domain-containing protein</fullName>
    </recommendedName>
</protein>
<feature type="compositionally biased region" description="Low complexity" evidence="1">
    <location>
        <begin position="149"/>
        <end position="170"/>
    </location>
</feature>
<sequence>QEPPRREPEEDVAARPRARCVLLSANLTNAANLAKIGQVRDILEATGVPFEEVDGSDPARRELRTALFGISGRVAEYPQIFFREGEAFSFVAGHREMHDANEISGMIKANPQLAASVEGERLSSLQELLRDALPPPAAPPVLRGGGGAARPAAAAAAGEEAADGAGSNDE</sequence>
<dbReference type="Gene3D" id="3.40.30.10">
    <property type="entry name" value="Glutaredoxin"/>
    <property type="match status" value="1"/>
</dbReference>
<dbReference type="EMBL" id="CAUYUJ010015189">
    <property type="protein sequence ID" value="CAK0850916.1"/>
    <property type="molecule type" value="Genomic_DNA"/>
</dbReference>
<feature type="non-terminal residue" evidence="2">
    <location>
        <position position="1"/>
    </location>
</feature>
<accession>A0ABN9TX72</accession>